<sequence length="95" mass="10850">MKSLAFRKTFRIRVFGRVQGVGFRYFALHTARSLGVTGFVRNEPDGSVEIVCSGCDEEIDAFVERIDRGPSYASITKTEIEELPFKSFNSFEIRY</sequence>
<dbReference type="PANTHER" id="PTHR47268:SF4">
    <property type="entry name" value="ACYLPHOSPHATASE"/>
    <property type="match status" value="1"/>
</dbReference>
<dbReference type="SUPFAM" id="SSF54975">
    <property type="entry name" value="Acylphosphatase/BLUF domain-like"/>
    <property type="match status" value="1"/>
</dbReference>
<dbReference type="PROSITE" id="PS51160">
    <property type="entry name" value="ACYLPHOSPHATASE_3"/>
    <property type="match status" value="1"/>
</dbReference>
<accession>A0A101I7H5</accession>
<evidence type="ECO:0000259" key="7">
    <source>
        <dbReference type="PROSITE" id="PS51160"/>
    </source>
</evidence>
<comment type="similarity">
    <text evidence="1 6">Belongs to the acylphosphatase family.</text>
</comment>
<organism evidence="8 9">
    <name type="scientific">Mesotoga infera</name>
    <dbReference type="NCBI Taxonomy" id="1236046"/>
    <lineage>
        <taxon>Bacteria</taxon>
        <taxon>Thermotogati</taxon>
        <taxon>Thermotogota</taxon>
        <taxon>Thermotogae</taxon>
        <taxon>Kosmotogales</taxon>
        <taxon>Kosmotogaceae</taxon>
        <taxon>Mesotoga</taxon>
    </lineage>
</organism>
<feature type="active site" evidence="4">
    <location>
        <position position="24"/>
    </location>
</feature>
<dbReference type="InterPro" id="IPR017968">
    <property type="entry name" value="Acylphosphatase_CS"/>
</dbReference>
<dbReference type="InterPro" id="IPR036046">
    <property type="entry name" value="Acylphosphatase-like_dom_sf"/>
</dbReference>
<evidence type="ECO:0000256" key="6">
    <source>
        <dbReference type="RuleBase" id="RU004168"/>
    </source>
</evidence>
<feature type="domain" description="Acylphosphatase-like" evidence="7">
    <location>
        <begin position="9"/>
        <end position="95"/>
    </location>
</feature>
<evidence type="ECO:0000256" key="5">
    <source>
        <dbReference type="RuleBase" id="RU000553"/>
    </source>
</evidence>
<reference evidence="9" key="1">
    <citation type="journal article" date="2015" name="MBio">
        <title>Genome-Resolved Metagenomic Analysis Reveals Roles for Candidate Phyla and Other Microbial Community Members in Biogeochemical Transformations in Oil Reservoirs.</title>
        <authorList>
            <person name="Hu P."/>
            <person name="Tom L."/>
            <person name="Singh A."/>
            <person name="Thomas B.C."/>
            <person name="Baker B.J."/>
            <person name="Piceno Y.M."/>
            <person name="Andersen G.L."/>
            <person name="Banfield J.F."/>
        </authorList>
    </citation>
    <scope>NUCLEOTIDE SEQUENCE [LARGE SCALE GENOMIC DNA]</scope>
</reference>
<name>A0A101I7H5_9BACT</name>
<dbReference type="PROSITE" id="PS00150">
    <property type="entry name" value="ACYLPHOSPHATASE_1"/>
    <property type="match status" value="1"/>
</dbReference>
<dbReference type="InterPro" id="IPR020456">
    <property type="entry name" value="Acylphosphatase"/>
</dbReference>
<comment type="catalytic activity">
    <reaction evidence="3 4 5">
        <text>an acyl phosphate + H2O = a carboxylate + phosphate + H(+)</text>
        <dbReference type="Rhea" id="RHEA:14965"/>
        <dbReference type="ChEBI" id="CHEBI:15377"/>
        <dbReference type="ChEBI" id="CHEBI:15378"/>
        <dbReference type="ChEBI" id="CHEBI:29067"/>
        <dbReference type="ChEBI" id="CHEBI:43474"/>
        <dbReference type="ChEBI" id="CHEBI:59918"/>
        <dbReference type="EC" id="3.6.1.7"/>
    </reaction>
</comment>
<dbReference type="InterPro" id="IPR001792">
    <property type="entry name" value="Acylphosphatase-like_dom"/>
</dbReference>
<dbReference type="AlphaFoldDB" id="A0A101I7H5"/>
<evidence type="ECO:0000256" key="2">
    <source>
        <dbReference type="ARBA" id="ARBA00012150"/>
    </source>
</evidence>
<dbReference type="Proteomes" id="UP000055014">
    <property type="component" value="Unassembled WGS sequence"/>
</dbReference>
<evidence type="ECO:0000313" key="8">
    <source>
        <dbReference type="EMBL" id="KUK90108.1"/>
    </source>
</evidence>
<evidence type="ECO:0000313" key="9">
    <source>
        <dbReference type="Proteomes" id="UP000055014"/>
    </source>
</evidence>
<evidence type="ECO:0000256" key="4">
    <source>
        <dbReference type="PROSITE-ProRule" id="PRU00520"/>
    </source>
</evidence>
<dbReference type="PANTHER" id="PTHR47268">
    <property type="entry name" value="ACYLPHOSPHATASE"/>
    <property type="match status" value="1"/>
</dbReference>
<dbReference type="EC" id="3.6.1.7" evidence="2 4"/>
<comment type="caution">
    <text evidence="8">The sequence shown here is derived from an EMBL/GenBank/DDBJ whole genome shotgun (WGS) entry which is preliminary data.</text>
</comment>
<dbReference type="PRINTS" id="PR00112">
    <property type="entry name" value="ACYLPHPHTASE"/>
</dbReference>
<dbReference type="PROSITE" id="PS00151">
    <property type="entry name" value="ACYLPHOSPHATASE_2"/>
    <property type="match status" value="1"/>
</dbReference>
<proteinExistence type="inferred from homology"/>
<evidence type="ECO:0000256" key="3">
    <source>
        <dbReference type="ARBA" id="ARBA00047645"/>
    </source>
</evidence>
<protein>
    <recommendedName>
        <fullName evidence="2 4">Acylphosphatase</fullName>
        <ecNumber evidence="2 4">3.6.1.7</ecNumber>
    </recommendedName>
</protein>
<feature type="active site" evidence="4">
    <location>
        <position position="42"/>
    </location>
</feature>
<dbReference type="Gene3D" id="3.30.70.100">
    <property type="match status" value="1"/>
</dbReference>
<keyword evidence="4 5" id="KW-0378">Hydrolase</keyword>
<dbReference type="GO" id="GO:0003998">
    <property type="term" value="F:acylphosphatase activity"/>
    <property type="evidence" value="ECO:0007669"/>
    <property type="project" value="UniProtKB-EC"/>
</dbReference>
<evidence type="ECO:0000256" key="1">
    <source>
        <dbReference type="ARBA" id="ARBA00005614"/>
    </source>
</evidence>
<dbReference type="EMBL" id="LGGW01000051">
    <property type="protein sequence ID" value="KUK90108.1"/>
    <property type="molecule type" value="Genomic_DNA"/>
</dbReference>
<gene>
    <name evidence="8" type="ORF">XE02_0693</name>
</gene>
<dbReference type="PATRIC" id="fig|1236046.5.peg.265"/>
<dbReference type="Pfam" id="PF00708">
    <property type="entry name" value="Acylphosphatase"/>
    <property type="match status" value="1"/>
</dbReference>